<dbReference type="GeneID" id="39603138"/>
<dbReference type="PANTHER" id="PTHR21310:SF37">
    <property type="entry name" value="AMINOGLYCOSIDE PHOSPHOTRANSFERASE DOMAIN-CONTAINING PROTEIN"/>
    <property type="match status" value="1"/>
</dbReference>
<name>A0A443HN30_BYSSP</name>
<evidence type="ECO:0000313" key="2">
    <source>
        <dbReference type="Proteomes" id="UP000283841"/>
    </source>
</evidence>
<evidence type="ECO:0000313" key="1">
    <source>
        <dbReference type="EMBL" id="RWQ93219.1"/>
    </source>
</evidence>
<dbReference type="Proteomes" id="UP000283841">
    <property type="component" value="Unassembled WGS sequence"/>
</dbReference>
<keyword evidence="2" id="KW-1185">Reference proteome</keyword>
<dbReference type="VEuPathDB" id="FungiDB:C8Q69DRAFT_63457"/>
<organism evidence="1 2">
    <name type="scientific">Byssochlamys spectabilis</name>
    <name type="common">Paecilomyces variotii</name>
    <dbReference type="NCBI Taxonomy" id="264951"/>
    <lineage>
        <taxon>Eukaryota</taxon>
        <taxon>Fungi</taxon>
        <taxon>Dikarya</taxon>
        <taxon>Ascomycota</taxon>
        <taxon>Pezizomycotina</taxon>
        <taxon>Eurotiomycetes</taxon>
        <taxon>Eurotiomycetidae</taxon>
        <taxon>Eurotiales</taxon>
        <taxon>Thermoascaceae</taxon>
        <taxon>Paecilomyces</taxon>
    </lineage>
</organism>
<dbReference type="STRING" id="264951.A0A443HN30"/>
<dbReference type="RefSeq" id="XP_028482864.1">
    <property type="nucleotide sequence ID" value="XM_028633861.1"/>
</dbReference>
<proteinExistence type="predicted"/>
<sequence>MPKTRRLLRGEITYSAAKDKEVNILHRLEYYNQEIQFFSLLDKSRDWIRAVVSYHLNLRSSDYCHVADVSDWLHGSFNVCIPVTIVDWKGKQQSGDRVLIRFPLPYRVGESYHPGNGDEKLRCEAATYSWLQDNCPDVPIPQLYGFGLSTGETFTQVTNLPLWMRCIHFLRRNILTLVGYPLPSRYVRRHGSAVASGDGPLPFGYLLTEYIESTRGEMLSKTWGIKRDDLRLRTNFLRDLSRIFLSLARHPLPKIGSFTIDNNGVLSLTNRPLQLEIQDLENERIPTDIPRDYTYSTVDSYVADILRYHDSRIRHQPNAINDSGDYLYQISALTAMRAISPLLLRQDLRRGPYIFMLTDIHQSNIFVNKDWNITSLVDLEWACSIPVEMVQPPYWLTDKAVDQLVSEEYNESRLEFMNVLTEVEKETSTSLRGKNQTTTAFKLSAIMEETWQKGTFWFTLALFSPTGLFSIFEKQIQPLFTKSCPDHDPFHEIMPWYWSLDIVSTLKLKTADKKQYDKDLQQAFESGCLTD</sequence>
<dbReference type="EMBL" id="RCNU01000010">
    <property type="protein sequence ID" value="RWQ93219.1"/>
    <property type="molecule type" value="Genomic_DNA"/>
</dbReference>
<dbReference type="PANTHER" id="PTHR21310">
    <property type="entry name" value="AMINOGLYCOSIDE PHOSPHOTRANSFERASE-RELATED-RELATED"/>
    <property type="match status" value="1"/>
</dbReference>
<evidence type="ECO:0008006" key="3">
    <source>
        <dbReference type="Google" id="ProtNLM"/>
    </source>
</evidence>
<reference evidence="1 2" key="1">
    <citation type="journal article" date="2018" name="Front. Microbiol.">
        <title>Genomic and genetic insights into a cosmopolitan fungus, Paecilomyces variotii (Eurotiales).</title>
        <authorList>
            <person name="Urquhart A.S."/>
            <person name="Mondo S.J."/>
            <person name="Makela M.R."/>
            <person name="Hane J.K."/>
            <person name="Wiebenga A."/>
            <person name="He G."/>
            <person name="Mihaltcheva S."/>
            <person name="Pangilinan J."/>
            <person name="Lipzen A."/>
            <person name="Barry K."/>
            <person name="de Vries R.P."/>
            <person name="Grigoriev I.V."/>
            <person name="Idnurm A."/>
        </authorList>
    </citation>
    <scope>NUCLEOTIDE SEQUENCE [LARGE SCALE GENOMIC DNA]</scope>
    <source>
        <strain evidence="1 2">CBS 101075</strain>
    </source>
</reference>
<dbReference type="InterPro" id="IPR011009">
    <property type="entry name" value="Kinase-like_dom_sf"/>
</dbReference>
<protein>
    <recommendedName>
        <fullName evidence="3">Aminoglycoside phosphotransferase domain-containing protein</fullName>
    </recommendedName>
</protein>
<dbReference type="InterPro" id="IPR051678">
    <property type="entry name" value="AGP_Transferase"/>
</dbReference>
<comment type="caution">
    <text evidence="1">The sequence shown here is derived from an EMBL/GenBank/DDBJ whole genome shotgun (WGS) entry which is preliminary data.</text>
</comment>
<dbReference type="AlphaFoldDB" id="A0A443HN30"/>
<gene>
    <name evidence="1" type="ORF">C8Q69DRAFT_63457</name>
</gene>
<accession>A0A443HN30</accession>
<dbReference type="SUPFAM" id="SSF56112">
    <property type="entry name" value="Protein kinase-like (PK-like)"/>
    <property type="match status" value="1"/>
</dbReference>